<name>A0A7G8YVZ1_9PSED</name>
<evidence type="ECO:0000313" key="1">
    <source>
        <dbReference type="EMBL" id="QNH80822.1"/>
    </source>
</evidence>
<gene>
    <name evidence="1" type="ORF">GGI48_01290</name>
</gene>
<organism evidence="1 2">
    <name type="scientific">Pseudomonas protegens</name>
    <dbReference type="NCBI Taxonomy" id="380021"/>
    <lineage>
        <taxon>Bacteria</taxon>
        <taxon>Pseudomonadati</taxon>
        <taxon>Pseudomonadota</taxon>
        <taxon>Gammaproteobacteria</taxon>
        <taxon>Pseudomonadales</taxon>
        <taxon>Pseudomonadaceae</taxon>
        <taxon>Pseudomonas</taxon>
    </lineage>
</organism>
<protein>
    <submittedName>
        <fullName evidence="1">Uncharacterized protein</fullName>
    </submittedName>
</protein>
<dbReference type="EMBL" id="CP060201">
    <property type="protein sequence ID" value="QNH80822.1"/>
    <property type="molecule type" value="Genomic_DNA"/>
</dbReference>
<accession>A0A7G8YVZ1</accession>
<dbReference type="RefSeq" id="WP_179596116.1">
    <property type="nucleotide sequence ID" value="NZ_CP060201.1"/>
</dbReference>
<sequence>MTVEITEFRKLLEAGRRYLEGTATLAELNGRVRATLEAGHFWGAAAPLMEVARNWEHMINRAWDEMGEQRAPLTEAQFSEWLRQQFYFPVRDS</sequence>
<evidence type="ECO:0000313" key="2">
    <source>
        <dbReference type="Proteomes" id="UP000515277"/>
    </source>
</evidence>
<dbReference type="AlphaFoldDB" id="A0A7G8YVZ1"/>
<proteinExistence type="predicted"/>
<reference evidence="2" key="1">
    <citation type="journal article" date="2020" name="Microbiol. Resour. Announc.">
        <title>Complete genome sequences of four natural Pseudomonas isolates that catabolize a wide range of aromatic compounds relevant to lignin valorization.</title>
        <authorList>
            <person name="Hatmaker E.A."/>
            <person name="Presley G."/>
            <person name="Cannon O."/>
            <person name="Guss A.M."/>
            <person name="Elkins J.G."/>
        </authorList>
    </citation>
    <scope>NUCLEOTIDE SEQUENCE [LARGE SCALE GENOMIC DNA]</scope>
    <source>
        <strain evidence="2">H1F5C</strain>
    </source>
</reference>
<dbReference type="Proteomes" id="UP000515277">
    <property type="component" value="Chromosome"/>
</dbReference>